<protein>
    <recommendedName>
        <fullName evidence="2">Helicase-associated domain-containing protein</fullName>
    </recommendedName>
</protein>
<dbReference type="PANTHER" id="PTHR33418">
    <property type="entry name" value="HELICASE-ASSOCIATED"/>
    <property type="match status" value="1"/>
</dbReference>
<dbReference type="Gene3D" id="6.10.140.530">
    <property type="match status" value="1"/>
</dbReference>
<feature type="region of interest" description="Disordered" evidence="1">
    <location>
        <begin position="389"/>
        <end position="470"/>
    </location>
</feature>
<evidence type="ECO:0000313" key="3">
    <source>
        <dbReference type="EMBL" id="MTE22594.1"/>
    </source>
</evidence>
<dbReference type="InterPro" id="IPR005114">
    <property type="entry name" value="Helicase_assoc"/>
</dbReference>
<feature type="compositionally biased region" description="Basic and acidic residues" evidence="1">
    <location>
        <begin position="109"/>
        <end position="124"/>
    </location>
</feature>
<feature type="compositionally biased region" description="Polar residues" evidence="1">
    <location>
        <begin position="23"/>
        <end position="34"/>
    </location>
</feature>
<feature type="compositionally biased region" description="Polar residues" evidence="1">
    <location>
        <begin position="434"/>
        <end position="470"/>
    </location>
</feature>
<feature type="region of interest" description="Disordered" evidence="1">
    <location>
        <begin position="1"/>
        <end position="176"/>
    </location>
</feature>
<name>A0A6G2BK56_9ACTN</name>
<keyword evidence="4" id="KW-1185">Reference proteome</keyword>
<evidence type="ECO:0000313" key="4">
    <source>
        <dbReference type="Proteomes" id="UP000473014"/>
    </source>
</evidence>
<reference evidence="3 4" key="1">
    <citation type="submission" date="2019-11" db="EMBL/GenBank/DDBJ databases">
        <authorList>
            <person name="Yuan L."/>
        </authorList>
    </citation>
    <scope>NUCLEOTIDE SEQUENCE [LARGE SCALE GENOMIC DNA]</scope>
    <source>
        <strain evidence="3 4">TRM43335</strain>
    </source>
</reference>
<feature type="domain" description="Helicase-associated" evidence="2">
    <location>
        <begin position="203"/>
        <end position="240"/>
    </location>
</feature>
<accession>A0A6G2BK56</accession>
<evidence type="ECO:0000259" key="2">
    <source>
        <dbReference type="Pfam" id="PF03457"/>
    </source>
</evidence>
<feature type="compositionally biased region" description="Basic residues" evidence="1">
    <location>
        <begin position="35"/>
        <end position="52"/>
    </location>
</feature>
<feature type="compositionally biased region" description="Low complexity" evidence="1">
    <location>
        <begin position="409"/>
        <end position="418"/>
    </location>
</feature>
<dbReference type="AlphaFoldDB" id="A0A6G2BK56"/>
<dbReference type="EMBL" id="WIXO01000002">
    <property type="protein sequence ID" value="MTE22594.1"/>
    <property type="molecule type" value="Genomic_DNA"/>
</dbReference>
<evidence type="ECO:0000256" key="1">
    <source>
        <dbReference type="SAM" id="MobiDB-lite"/>
    </source>
</evidence>
<gene>
    <name evidence="3" type="ORF">F0L17_26565</name>
</gene>
<dbReference type="PANTHER" id="PTHR33418:SF1">
    <property type="entry name" value="HELICASE-ASSOCIATED DOMAIN-CONTAINING PROTEIN"/>
    <property type="match status" value="1"/>
</dbReference>
<proteinExistence type="predicted"/>
<dbReference type="OrthoDB" id="9776021at2"/>
<sequence length="470" mass="50231">MRANRPIPHGLSQTCEPLLIRSDPSSVRTTTRQHQTFRARSKSPGPGRRHRLPSLPAAPEQPRCRNSVTAVDRPARRRVRCGGRLGLPCPEPPQTGQRTADPNRVGSVEGEHRRTGTGGDRDQHQPTVSQLGPPPPQVGHVGGEADGSDPRVEPGQHDVQATAHRGRTDPLRLPSNELVTGPPDRLELPPHSVQHPRAAVAVDACVGSFPLGQWISEQRRAYRAGTLAAWRVELLEEAGMVWSVPDAAFEENLAAARAYFAVHGTLCAPRPAVMAEDRPTGQSLTNCRRPEGLGKDPQRAVERAARLAVIDPNWSPAEKGWTVDWQRQYAKVRACIDGSATLAEIRPGVTVGGEDVGLWLARQRTEWKQLADGQRERLTALGIQSTTPALGDQGGLADQAVSCPPAPAPGTAASPHSANTRRGKDTCGCPASGSRPSVTRPGTSTPSDSASGSATNVNDNPDSPTSEPKH</sequence>
<dbReference type="Pfam" id="PF03457">
    <property type="entry name" value="HA"/>
    <property type="match status" value="1"/>
</dbReference>
<comment type="caution">
    <text evidence="3">The sequence shown here is derived from an EMBL/GenBank/DDBJ whole genome shotgun (WGS) entry which is preliminary data.</text>
</comment>
<dbReference type="Proteomes" id="UP000473014">
    <property type="component" value="Unassembled WGS sequence"/>
</dbReference>
<organism evidence="3 4">
    <name type="scientific">Streptomyces taklimakanensis</name>
    <dbReference type="NCBI Taxonomy" id="2569853"/>
    <lineage>
        <taxon>Bacteria</taxon>
        <taxon>Bacillati</taxon>
        <taxon>Actinomycetota</taxon>
        <taxon>Actinomycetes</taxon>
        <taxon>Kitasatosporales</taxon>
        <taxon>Streptomycetaceae</taxon>
        <taxon>Streptomyces</taxon>
    </lineage>
</organism>